<dbReference type="Proteomes" id="UP000765509">
    <property type="component" value="Unassembled WGS sequence"/>
</dbReference>
<comment type="caution">
    <text evidence="2">The sequence shown here is derived from an EMBL/GenBank/DDBJ whole genome shotgun (WGS) entry which is preliminary data.</text>
</comment>
<reference evidence="2" key="1">
    <citation type="submission" date="2021-03" db="EMBL/GenBank/DDBJ databases">
        <title>Draft genome sequence of rust myrtle Austropuccinia psidii MF-1, a brazilian biotype.</title>
        <authorList>
            <person name="Quecine M.C."/>
            <person name="Pachon D.M.R."/>
            <person name="Bonatelli M.L."/>
            <person name="Correr F.H."/>
            <person name="Franceschini L.M."/>
            <person name="Leite T.F."/>
            <person name="Margarido G.R.A."/>
            <person name="Almeida C.A."/>
            <person name="Ferrarezi J.A."/>
            <person name="Labate C.A."/>
        </authorList>
    </citation>
    <scope>NUCLEOTIDE SEQUENCE</scope>
    <source>
        <strain evidence="2">MF-1</strain>
    </source>
</reference>
<gene>
    <name evidence="2" type="ORF">O181_131254</name>
</gene>
<sequence>MSLNLPLTTPITSLMNVSGFNTDVGNEMALPMTTCTIPDIYITQIPPNPTNEKMHISEGPGSTQENLSKANPHSDFLCDLLLNPGGNPLESQKLFGQIEQPSLNIP</sequence>
<name>A0A9Q3L2K0_9BASI</name>
<feature type="compositionally biased region" description="Polar residues" evidence="1">
    <location>
        <begin position="60"/>
        <end position="71"/>
    </location>
</feature>
<dbReference type="EMBL" id="AVOT02143659">
    <property type="protein sequence ID" value="MBW0591539.1"/>
    <property type="molecule type" value="Genomic_DNA"/>
</dbReference>
<organism evidence="2 3">
    <name type="scientific">Austropuccinia psidii MF-1</name>
    <dbReference type="NCBI Taxonomy" id="1389203"/>
    <lineage>
        <taxon>Eukaryota</taxon>
        <taxon>Fungi</taxon>
        <taxon>Dikarya</taxon>
        <taxon>Basidiomycota</taxon>
        <taxon>Pucciniomycotina</taxon>
        <taxon>Pucciniomycetes</taxon>
        <taxon>Pucciniales</taxon>
        <taxon>Sphaerophragmiaceae</taxon>
        <taxon>Austropuccinia</taxon>
    </lineage>
</organism>
<proteinExistence type="predicted"/>
<evidence type="ECO:0000256" key="1">
    <source>
        <dbReference type="SAM" id="MobiDB-lite"/>
    </source>
</evidence>
<keyword evidence="3" id="KW-1185">Reference proteome</keyword>
<evidence type="ECO:0000313" key="2">
    <source>
        <dbReference type="EMBL" id="MBW0591539.1"/>
    </source>
</evidence>
<accession>A0A9Q3L2K0</accession>
<protein>
    <submittedName>
        <fullName evidence="2">Uncharacterized protein</fullName>
    </submittedName>
</protein>
<dbReference type="AlphaFoldDB" id="A0A9Q3L2K0"/>
<feature type="region of interest" description="Disordered" evidence="1">
    <location>
        <begin position="46"/>
        <end position="71"/>
    </location>
</feature>
<evidence type="ECO:0000313" key="3">
    <source>
        <dbReference type="Proteomes" id="UP000765509"/>
    </source>
</evidence>